<dbReference type="Gene3D" id="2.10.109.10">
    <property type="entry name" value="Umud Fragment, subunit A"/>
    <property type="match status" value="1"/>
</dbReference>
<dbReference type="EMBL" id="CP050314">
    <property type="protein sequence ID" value="QIR16323.1"/>
    <property type="molecule type" value="Genomic_DNA"/>
</dbReference>
<evidence type="ECO:0000256" key="3">
    <source>
        <dbReference type="RuleBase" id="RU362042"/>
    </source>
</evidence>
<dbReference type="EC" id="3.4.21.89" evidence="3"/>
<dbReference type="KEGG" id="saes:HBH39_17710"/>
<dbReference type="InterPro" id="IPR000223">
    <property type="entry name" value="Pept_S26A_signal_pept_1"/>
</dbReference>
<evidence type="ECO:0000313" key="5">
    <source>
        <dbReference type="EMBL" id="QIR16323.1"/>
    </source>
</evidence>
<keyword evidence="6" id="KW-1185">Reference proteome</keyword>
<dbReference type="Pfam" id="PF10502">
    <property type="entry name" value="Peptidase_S26"/>
    <property type="match status" value="1"/>
</dbReference>
<dbReference type="RefSeq" id="WP_167680172.1">
    <property type="nucleotide sequence ID" value="NZ_CP050314.1"/>
</dbReference>
<protein>
    <recommendedName>
        <fullName evidence="2 3">Signal peptidase I</fullName>
        <ecNumber evidence="3">3.4.21.89</ecNumber>
    </recommendedName>
</protein>
<keyword evidence="3 5" id="KW-0378">Hydrolase</keyword>
<dbReference type="PANTHER" id="PTHR43390">
    <property type="entry name" value="SIGNAL PEPTIDASE I"/>
    <property type="match status" value="1"/>
</dbReference>
<comment type="subcellular location">
    <subcellularLocation>
        <location evidence="3">Membrane</location>
        <topology evidence="3">Multi-pass membrane protein</topology>
    </subcellularLocation>
</comment>
<comment type="catalytic activity">
    <reaction evidence="3">
        <text>Cleavage of hydrophobic, N-terminal signal or leader sequences from secreted and periplasmic proteins.</text>
        <dbReference type="EC" id="3.4.21.89"/>
    </reaction>
</comment>
<dbReference type="GO" id="GO:0009003">
    <property type="term" value="F:signal peptidase activity"/>
    <property type="evidence" value="ECO:0007669"/>
    <property type="project" value="UniProtKB-EC"/>
</dbReference>
<dbReference type="GO" id="GO:0006465">
    <property type="term" value="P:signal peptide processing"/>
    <property type="evidence" value="ECO:0007669"/>
    <property type="project" value="InterPro"/>
</dbReference>
<organism evidence="5 6">
    <name type="scientific">Shewanella aestuarii</name>
    <dbReference type="NCBI Taxonomy" id="1028752"/>
    <lineage>
        <taxon>Bacteria</taxon>
        <taxon>Pseudomonadati</taxon>
        <taxon>Pseudomonadota</taxon>
        <taxon>Gammaproteobacteria</taxon>
        <taxon>Alteromonadales</taxon>
        <taxon>Shewanellaceae</taxon>
        <taxon>Shewanella</taxon>
    </lineage>
</organism>
<keyword evidence="3" id="KW-0645">Protease</keyword>
<dbReference type="SUPFAM" id="SSF51306">
    <property type="entry name" value="LexA/Signal peptidase"/>
    <property type="match status" value="1"/>
</dbReference>
<dbReference type="InterPro" id="IPR036286">
    <property type="entry name" value="LexA/Signal_pep-like_sf"/>
</dbReference>
<evidence type="ECO:0000256" key="2">
    <source>
        <dbReference type="ARBA" id="ARBA00019232"/>
    </source>
</evidence>
<gene>
    <name evidence="5" type="primary">lepB</name>
    <name evidence="5" type="ORF">HBH39_17710</name>
</gene>
<feature type="domain" description="Peptidase S26" evidence="4">
    <location>
        <begin position="7"/>
        <end position="155"/>
    </location>
</feature>
<sequence>MRNVIVSFTLIAALVLSFNVMFTFAVPTQEYSCLNASYFLVDKTDKSVSRERLIAFKLPAQTPYFNQGTRWIKKLVGMPGDTIKVTKSSVFVNDIEYKNDMNTLLMKLNMDAASVEREMVLDDDEYFVVGETYLSYDSRFWGVISQKDVIGNAYAIL</sequence>
<evidence type="ECO:0000259" key="4">
    <source>
        <dbReference type="Pfam" id="PF10502"/>
    </source>
</evidence>
<dbReference type="Proteomes" id="UP000502608">
    <property type="component" value="Plasmid pPN3F2_1"/>
</dbReference>
<dbReference type="NCBIfam" id="TIGR02227">
    <property type="entry name" value="sigpep_I_bact"/>
    <property type="match status" value="1"/>
</dbReference>
<dbReference type="InterPro" id="IPR019533">
    <property type="entry name" value="Peptidase_S26"/>
</dbReference>
<evidence type="ECO:0000313" key="6">
    <source>
        <dbReference type="Proteomes" id="UP000502608"/>
    </source>
</evidence>
<keyword evidence="5" id="KW-0614">Plasmid</keyword>
<comment type="similarity">
    <text evidence="1 3">Belongs to the peptidase S26 family.</text>
</comment>
<dbReference type="GO" id="GO:0016020">
    <property type="term" value="C:membrane"/>
    <property type="evidence" value="ECO:0007669"/>
    <property type="project" value="UniProtKB-SubCell"/>
</dbReference>
<dbReference type="AlphaFoldDB" id="A0A6G9QQD4"/>
<accession>A0A6G9QQD4</accession>
<name>A0A6G9QQD4_9GAMM</name>
<dbReference type="PANTHER" id="PTHR43390:SF1">
    <property type="entry name" value="CHLOROPLAST PROCESSING PEPTIDASE"/>
    <property type="match status" value="1"/>
</dbReference>
<evidence type="ECO:0000256" key="1">
    <source>
        <dbReference type="ARBA" id="ARBA00009370"/>
    </source>
</evidence>
<proteinExistence type="inferred from homology"/>
<geneLocation type="plasmid" evidence="5 6">
    <name>pPN3F2_1</name>
</geneLocation>
<dbReference type="GO" id="GO:0004252">
    <property type="term" value="F:serine-type endopeptidase activity"/>
    <property type="evidence" value="ECO:0007669"/>
    <property type="project" value="InterPro"/>
</dbReference>
<reference evidence="5 6" key="1">
    <citation type="submission" date="2020-03" db="EMBL/GenBank/DDBJ databases">
        <title>Complete genome sequence of Shewanella sp.</title>
        <authorList>
            <person name="Kim Y.-S."/>
            <person name="Kim S.-J."/>
            <person name="Jung H.-K."/>
            <person name="Kim K.-H."/>
        </authorList>
    </citation>
    <scope>NUCLEOTIDE SEQUENCE [LARGE SCALE GENOMIC DNA]</scope>
    <source>
        <strain evidence="5 6">PN3F2</strain>
        <plasmid evidence="5 6">pPN3F2_1</plasmid>
    </source>
</reference>